<dbReference type="InterPro" id="IPR027417">
    <property type="entry name" value="P-loop_NTPase"/>
</dbReference>
<dbReference type="GO" id="GO:0006261">
    <property type="term" value="P:DNA-templated DNA replication"/>
    <property type="evidence" value="ECO:0007669"/>
    <property type="project" value="TreeGrafter"/>
</dbReference>
<evidence type="ECO:0000256" key="2">
    <source>
        <dbReference type="ARBA" id="ARBA00022932"/>
    </source>
</evidence>
<dbReference type="PANTHER" id="PTHR11669:SF8">
    <property type="entry name" value="DNA POLYMERASE III SUBUNIT DELTA"/>
    <property type="match status" value="1"/>
</dbReference>
<organism evidence="4 5">
    <name type="scientific">Pseudoalteromonas lipolytica</name>
    <dbReference type="NCBI Taxonomy" id="570156"/>
    <lineage>
        <taxon>Bacteria</taxon>
        <taxon>Pseudomonadati</taxon>
        <taxon>Pseudomonadota</taxon>
        <taxon>Gammaproteobacteria</taxon>
        <taxon>Alteromonadales</taxon>
        <taxon>Pseudoalteromonadaceae</taxon>
        <taxon>Pseudoalteromonas</taxon>
    </lineage>
</organism>
<evidence type="ECO:0000313" key="5">
    <source>
        <dbReference type="Proteomes" id="UP000050378"/>
    </source>
</evidence>
<dbReference type="Pfam" id="PF13177">
    <property type="entry name" value="DNA_pol3_delta2"/>
    <property type="match status" value="1"/>
</dbReference>
<protein>
    <recommendedName>
        <fullName evidence="1">DNA-directed DNA polymerase</fullName>
        <ecNumber evidence="1">2.7.7.7</ecNumber>
    </recommendedName>
</protein>
<dbReference type="RefSeq" id="WP_054554719.1">
    <property type="nucleotide sequence ID" value="NZ_LJTC01000017.1"/>
</dbReference>
<gene>
    <name evidence="4" type="ORF">AOG27_19760</name>
</gene>
<dbReference type="GO" id="GO:0009360">
    <property type="term" value="C:DNA polymerase III complex"/>
    <property type="evidence" value="ECO:0007669"/>
    <property type="project" value="TreeGrafter"/>
</dbReference>
<keyword evidence="2" id="KW-0808">Transferase</keyword>
<dbReference type="Gene3D" id="3.40.50.300">
    <property type="entry name" value="P-loop containing nucleotide triphosphate hydrolases"/>
    <property type="match status" value="1"/>
</dbReference>
<evidence type="ECO:0000256" key="1">
    <source>
        <dbReference type="ARBA" id="ARBA00012417"/>
    </source>
</evidence>
<proteinExistence type="predicted"/>
<accession>A0A0N8HIK0</accession>
<dbReference type="PANTHER" id="PTHR11669">
    <property type="entry name" value="REPLICATION FACTOR C / DNA POLYMERASE III GAMMA-TAU SUBUNIT"/>
    <property type="match status" value="1"/>
</dbReference>
<dbReference type="EC" id="2.7.7.7" evidence="1"/>
<dbReference type="PATRIC" id="fig|570156.3.peg.1878"/>
<dbReference type="GO" id="GO:0003887">
    <property type="term" value="F:DNA-directed DNA polymerase activity"/>
    <property type="evidence" value="ECO:0007669"/>
    <property type="project" value="UniProtKB-KW"/>
</dbReference>
<dbReference type="InterPro" id="IPR050238">
    <property type="entry name" value="DNA_Rep/Repair_Clamp_Loader"/>
</dbReference>
<reference evidence="4 5" key="1">
    <citation type="submission" date="2015-09" db="EMBL/GenBank/DDBJ databases">
        <title>Draft Genome Sequence of Pseudoalteromonas lipolytica UCD-48B.</title>
        <authorList>
            <person name="Krusor M."/>
            <person name="Coil D.A."/>
            <person name="Lang J.M."/>
            <person name="Eisen J.A."/>
            <person name="Alexiev A."/>
        </authorList>
    </citation>
    <scope>NUCLEOTIDE SEQUENCE [LARGE SCALE GENOMIC DNA]</scope>
    <source>
        <strain evidence="4 5">UCD-48B</strain>
    </source>
</reference>
<name>A0A0N8HIK0_9GAMM</name>
<sequence length="297" mass="33326">MPLPWLEGLYQQLAQSFAQQRFHHAQLFNGDKGVGKQRLVDSLADGLLCASPVNLKACGNCKSCQLNQAGTHPDKRVVKVEGQTIGVDEIREISDFINHSAAQNGNKVVVLEQCHKMTTAAANALLKTLEEPSLRRYLLLTCEQTALLPATILSRCAVHEIKVNPEYTTQWLASLNIANYSWLELFARQPLLVQQWQNDNQLEAIDSLFKFATKLKDSHNFSALVDILNKDHSLVNVFALFLTEHLKTQLVLGMDFFNYQKAQSAISEFLYNSSHVLGLNMDLAISQLAFTLRESQN</sequence>
<evidence type="ECO:0000256" key="3">
    <source>
        <dbReference type="ARBA" id="ARBA00049244"/>
    </source>
</evidence>
<evidence type="ECO:0000313" key="4">
    <source>
        <dbReference type="EMBL" id="KPM78496.1"/>
    </source>
</evidence>
<comment type="caution">
    <text evidence="4">The sequence shown here is derived from an EMBL/GenBank/DDBJ whole genome shotgun (WGS) entry which is preliminary data.</text>
</comment>
<dbReference type="Proteomes" id="UP000050378">
    <property type="component" value="Unassembled WGS sequence"/>
</dbReference>
<comment type="catalytic activity">
    <reaction evidence="3">
        <text>DNA(n) + a 2'-deoxyribonucleoside 5'-triphosphate = DNA(n+1) + diphosphate</text>
        <dbReference type="Rhea" id="RHEA:22508"/>
        <dbReference type="Rhea" id="RHEA-COMP:17339"/>
        <dbReference type="Rhea" id="RHEA-COMP:17340"/>
        <dbReference type="ChEBI" id="CHEBI:33019"/>
        <dbReference type="ChEBI" id="CHEBI:61560"/>
        <dbReference type="ChEBI" id="CHEBI:173112"/>
        <dbReference type="EC" id="2.7.7.7"/>
    </reaction>
</comment>
<keyword evidence="2" id="KW-0239">DNA-directed DNA polymerase</keyword>
<dbReference type="EMBL" id="LJTC01000017">
    <property type="protein sequence ID" value="KPM78496.1"/>
    <property type="molecule type" value="Genomic_DNA"/>
</dbReference>
<dbReference type="OrthoDB" id="9811073at2"/>
<dbReference type="STRING" id="570156.AOG27_19760"/>
<dbReference type="SUPFAM" id="SSF52540">
    <property type="entry name" value="P-loop containing nucleoside triphosphate hydrolases"/>
    <property type="match status" value="1"/>
</dbReference>
<keyword evidence="2" id="KW-0548">Nucleotidyltransferase</keyword>
<dbReference type="AlphaFoldDB" id="A0A0N8HIK0"/>